<comment type="caution">
    <text evidence="7">The sequence shown here is derived from an EMBL/GenBank/DDBJ whole genome shotgun (WGS) entry which is preliminary data.</text>
</comment>
<organism evidence="7 8">
    <name type="scientific">Candidatus Jorgensenbacteria bacterium GW2011_GWA2_45_9</name>
    <dbReference type="NCBI Taxonomy" id="1618663"/>
    <lineage>
        <taxon>Bacteria</taxon>
        <taxon>Candidatus Joergenseniibacteriota</taxon>
    </lineage>
</organism>
<dbReference type="NCBIfam" id="TIGR00029">
    <property type="entry name" value="S20"/>
    <property type="match status" value="1"/>
</dbReference>
<evidence type="ECO:0000256" key="6">
    <source>
        <dbReference type="ARBA" id="ARBA00035343"/>
    </source>
</evidence>
<accession>A0A0G1Q9R3</accession>
<evidence type="ECO:0000256" key="1">
    <source>
        <dbReference type="ARBA" id="ARBA00022730"/>
    </source>
</evidence>
<reference evidence="7 8" key="1">
    <citation type="journal article" date="2015" name="Nature">
        <title>rRNA introns, odd ribosomes, and small enigmatic genomes across a large radiation of phyla.</title>
        <authorList>
            <person name="Brown C.T."/>
            <person name="Hug L.A."/>
            <person name="Thomas B.C."/>
            <person name="Sharon I."/>
            <person name="Castelle C.J."/>
            <person name="Singh A."/>
            <person name="Wilkins M.J."/>
            <person name="Williams K.H."/>
            <person name="Banfield J.F."/>
        </authorList>
    </citation>
    <scope>NUCLEOTIDE SEQUENCE [LARGE SCALE GENOMIC DNA]</scope>
</reference>
<keyword evidence="2" id="KW-0694">RNA-binding</keyword>
<dbReference type="GO" id="GO:1990904">
    <property type="term" value="C:ribonucleoprotein complex"/>
    <property type="evidence" value="ECO:0007669"/>
    <property type="project" value="UniProtKB-KW"/>
</dbReference>
<protein>
    <recommendedName>
        <fullName evidence="5">Small ribosomal subunit protein bS20</fullName>
    </recommendedName>
    <alternativeName>
        <fullName evidence="6">30S ribosomal protein S20</fullName>
    </alternativeName>
</protein>
<dbReference type="Proteomes" id="UP000034727">
    <property type="component" value="Unassembled WGS sequence"/>
</dbReference>
<dbReference type="InterPro" id="IPR002583">
    <property type="entry name" value="Ribosomal_bS20"/>
</dbReference>
<evidence type="ECO:0000256" key="2">
    <source>
        <dbReference type="ARBA" id="ARBA00022884"/>
    </source>
</evidence>
<proteinExistence type="predicted"/>
<evidence type="ECO:0000256" key="3">
    <source>
        <dbReference type="ARBA" id="ARBA00022980"/>
    </source>
</evidence>
<gene>
    <name evidence="7" type="ORF">UX22_C0023G0004</name>
</gene>
<dbReference type="GO" id="GO:0005840">
    <property type="term" value="C:ribosome"/>
    <property type="evidence" value="ECO:0007669"/>
    <property type="project" value="UniProtKB-KW"/>
</dbReference>
<name>A0A0G1Q9R3_9BACT</name>
<dbReference type="InterPro" id="IPR036510">
    <property type="entry name" value="Ribosomal_bS20_sf"/>
</dbReference>
<evidence type="ECO:0000313" key="7">
    <source>
        <dbReference type="EMBL" id="KKU14468.1"/>
    </source>
</evidence>
<evidence type="ECO:0000256" key="4">
    <source>
        <dbReference type="ARBA" id="ARBA00023274"/>
    </source>
</evidence>
<evidence type="ECO:0000256" key="5">
    <source>
        <dbReference type="ARBA" id="ARBA00035136"/>
    </source>
</evidence>
<dbReference type="EMBL" id="LCLJ01000023">
    <property type="protein sequence ID" value="KKU14468.1"/>
    <property type="molecule type" value="Genomic_DNA"/>
</dbReference>
<keyword evidence="1" id="KW-0699">rRNA-binding</keyword>
<dbReference type="Gene3D" id="1.20.58.110">
    <property type="entry name" value="Ribosomal protein S20"/>
    <property type="match status" value="1"/>
</dbReference>
<sequence>MRSAIKSFKNIVKSNNKEEMAKAIPGLYKTIDKMRKVKLIKPGKANRLKSQFAKKLGTMRKTGV</sequence>
<dbReference type="Pfam" id="PF01649">
    <property type="entry name" value="Ribosomal_S20p"/>
    <property type="match status" value="1"/>
</dbReference>
<keyword evidence="4" id="KW-0687">Ribonucleoprotein</keyword>
<dbReference type="GO" id="GO:0003735">
    <property type="term" value="F:structural constituent of ribosome"/>
    <property type="evidence" value="ECO:0007669"/>
    <property type="project" value="InterPro"/>
</dbReference>
<dbReference type="GO" id="GO:0006412">
    <property type="term" value="P:translation"/>
    <property type="evidence" value="ECO:0007669"/>
    <property type="project" value="InterPro"/>
</dbReference>
<dbReference type="SUPFAM" id="SSF46992">
    <property type="entry name" value="Ribosomal protein S20"/>
    <property type="match status" value="1"/>
</dbReference>
<keyword evidence="3" id="KW-0689">Ribosomal protein</keyword>
<evidence type="ECO:0000313" key="8">
    <source>
        <dbReference type="Proteomes" id="UP000034727"/>
    </source>
</evidence>
<dbReference type="GO" id="GO:0019843">
    <property type="term" value="F:rRNA binding"/>
    <property type="evidence" value="ECO:0007669"/>
    <property type="project" value="UniProtKB-KW"/>
</dbReference>
<dbReference type="AlphaFoldDB" id="A0A0G1Q9R3"/>